<dbReference type="Pfam" id="PF00356">
    <property type="entry name" value="LacI"/>
    <property type="match status" value="1"/>
</dbReference>
<dbReference type="AlphaFoldDB" id="A0A928KVD6"/>
<evidence type="ECO:0000256" key="4">
    <source>
        <dbReference type="ARBA" id="ARBA00023163"/>
    </source>
</evidence>
<dbReference type="PRINTS" id="PR00036">
    <property type="entry name" value="HTHLACI"/>
</dbReference>
<name>A0A928KVD6_9FIRM</name>
<evidence type="ECO:0000256" key="1">
    <source>
        <dbReference type="ARBA" id="ARBA00022491"/>
    </source>
</evidence>
<dbReference type="PROSITE" id="PS50932">
    <property type="entry name" value="HTH_LACI_2"/>
    <property type="match status" value="1"/>
</dbReference>
<keyword evidence="3" id="KW-0238">DNA-binding</keyword>
<dbReference type="SUPFAM" id="SSF47413">
    <property type="entry name" value="lambda repressor-like DNA-binding domains"/>
    <property type="match status" value="1"/>
</dbReference>
<dbReference type="PANTHER" id="PTHR30146">
    <property type="entry name" value="LACI-RELATED TRANSCRIPTIONAL REPRESSOR"/>
    <property type="match status" value="1"/>
</dbReference>
<dbReference type="Gene3D" id="3.40.50.2300">
    <property type="match status" value="2"/>
</dbReference>
<dbReference type="PROSITE" id="PS00356">
    <property type="entry name" value="HTH_LACI_1"/>
    <property type="match status" value="1"/>
</dbReference>
<dbReference type="SUPFAM" id="SSF53822">
    <property type="entry name" value="Periplasmic binding protein-like I"/>
    <property type="match status" value="1"/>
</dbReference>
<evidence type="ECO:0000256" key="2">
    <source>
        <dbReference type="ARBA" id="ARBA00023015"/>
    </source>
</evidence>
<evidence type="ECO:0000313" key="7">
    <source>
        <dbReference type="Proteomes" id="UP000754750"/>
    </source>
</evidence>
<dbReference type="Proteomes" id="UP000754750">
    <property type="component" value="Unassembled WGS sequence"/>
</dbReference>
<evidence type="ECO:0000313" key="6">
    <source>
        <dbReference type="EMBL" id="MBE6832329.1"/>
    </source>
</evidence>
<reference evidence="6" key="1">
    <citation type="submission" date="2019-04" db="EMBL/GenBank/DDBJ databases">
        <title>Evolution of Biomass-Degrading Anaerobic Consortia Revealed by Metagenomics.</title>
        <authorList>
            <person name="Peng X."/>
        </authorList>
    </citation>
    <scope>NUCLEOTIDE SEQUENCE</scope>
    <source>
        <strain evidence="6">SIG551</strain>
    </source>
</reference>
<dbReference type="Pfam" id="PF13377">
    <property type="entry name" value="Peripla_BP_3"/>
    <property type="match status" value="1"/>
</dbReference>
<dbReference type="CDD" id="cd01392">
    <property type="entry name" value="HTH_LacI"/>
    <property type="match status" value="1"/>
</dbReference>
<protein>
    <submittedName>
        <fullName evidence="6">LacI family transcriptional regulator</fullName>
    </submittedName>
</protein>
<proteinExistence type="predicted"/>
<dbReference type="GO" id="GO:0003700">
    <property type="term" value="F:DNA-binding transcription factor activity"/>
    <property type="evidence" value="ECO:0007669"/>
    <property type="project" value="TreeGrafter"/>
</dbReference>
<evidence type="ECO:0000259" key="5">
    <source>
        <dbReference type="PROSITE" id="PS50932"/>
    </source>
</evidence>
<dbReference type="SMART" id="SM00354">
    <property type="entry name" value="HTH_LACI"/>
    <property type="match status" value="1"/>
</dbReference>
<dbReference type="EMBL" id="SVNY01000001">
    <property type="protein sequence ID" value="MBE6832329.1"/>
    <property type="molecule type" value="Genomic_DNA"/>
</dbReference>
<dbReference type="InterPro" id="IPR028082">
    <property type="entry name" value="Peripla_BP_I"/>
</dbReference>
<keyword evidence="4" id="KW-0804">Transcription</keyword>
<gene>
    <name evidence="6" type="ORF">E7512_01885</name>
</gene>
<keyword evidence="2" id="KW-0805">Transcription regulation</keyword>
<dbReference type="CDD" id="cd06291">
    <property type="entry name" value="PBP1_Qymf-like"/>
    <property type="match status" value="1"/>
</dbReference>
<evidence type="ECO:0000256" key="3">
    <source>
        <dbReference type="ARBA" id="ARBA00023125"/>
    </source>
</evidence>
<sequence>MAGIKDVAEKAGVSVTTVSRVLNKRGYISQEMYQRVNQAIEELNYYPNQIARYLYWQRTFVIGLLIPDVSRPFFACLAKYIEMELSSRGYKMLLCNTEEKANKERECLAMLRQNKVDGIVIGSHALDTSEYRKVVLPMVSIDMKLGDQIPNVSSNHRRGGELAARKLIENGCKNVVQIMSDRRIKTNSQERHKAFQRLMEENGIKCTTYELKKQGSICEEYAKAEKKIFSVASGVDGAFAIDYIAARILRAALSRGIRVPQELKIVGYDGTEIAELVYPRLTTVCQNYAALSQSIVSSLVYQIEQKERPEVDPIHDVVLFEGGTTLA</sequence>
<comment type="caution">
    <text evidence="6">The sequence shown here is derived from an EMBL/GenBank/DDBJ whole genome shotgun (WGS) entry which is preliminary data.</text>
</comment>
<dbReference type="RefSeq" id="WP_027104044.1">
    <property type="nucleotide sequence ID" value="NZ_JBKWRC010000001.1"/>
</dbReference>
<dbReference type="GO" id="GO:0000976">
    <property type="term" value="F:transcription cis-regulatory region binding"/>
    <property type="evidence" value="ECO:0007669"/>
    <property type="project" value="TreeGrafter"/>
</dbReference>
<dbReference type="InterPro" id="IPR000843">
    <property type="entry name" value="HTH_LacI"/>
</dbReference>
<keyword evidence="1" id="KW-0678">Repressor</keyword>
<dbReference type="InterPro" id="IPR010982">
    <property type="entry name" value="Lambda_DNA-bd_dom_sf"/>
</dbReference>
<accession>A0A928KVD6</accession>
<feature type="domain" description="HTH lacI-type" evidence="5">
    <location>
        <begin position="2"/>
        <end position="56"/>
    </location>
</feature>
<organism evidence="6 7">
    <name type="scientific">Faecalispora sporosphaeroides</name>
    <dbReference type="NCBI Taxonomy" id="1549"/>
    <lineage>
        <taxon>Bacteria</taxon>
        <taxon>Bacillati</taxon>
        <taxon>Bacillota</taxon>
        <taxon>Clostridia</taxon>
        <taxon>Eubacteriales</taxon>
        <taxon>Oscillospiraceae</taxon>
        <taxon>Faecalispora</taxon>
    </lineage>
</organism>
<dbReference type="PANTHER" id="PTHR30146:SF95">
    <property type="entry name" value="RIBOSE OPERON REPRESSOR"/>
    <property type="match status" value="1"/>
</dbReference>
<dbReference type="InterPro" id="IPR046335">
    <property type="entry name" value="LacI/GalR-like_sensor"/>
</dbReference>
<dbReference type="Gene3D" id="1.10.260.40">
    <property type="entry name" value="lambda repressor-like DNA-binding domains"/>
    <property type="match status" value="1"/>
</dbReference>